<evidence type="ECO:0000313" key="2">
    <source>
        <dbReference type="Proteomes" id="UP001233999"/>
    </source>
</evidence>
<reference evidence="1" key="1">
    <citation type="journal article" date="2023" name="IScience">
        <title>Live-bearing cockroach genome reveals convergent evolutionary mechanisms linked to viviparity in insects and beyond.</title>
        <authorList>
            <person name="Fouks B."/>
            <person name="Harrison M.C."/>
            <person name="Mikhailova A.A."/>
            <person name="Marchal E."/>
            <person name="English S."/>
            <person name="Carruthers M."/>
            <person name="Jennings E.C."/>
            <person name="Chiamaka E.L."/>
            <person name="Frigard R.A."/>
            <person name="Pippel M."/>
            <person name="Attardo G.M."/>
            <person name="Benoit J.B."/>
            <person name="Bornberg-Bauer E."/>
            <person name="Tobe S.S."/>
        </authorList>
    </citation>
    <scope>NUCLEOTIDE SEQUENCE</scope>
    <source>
        <strain evidence="1">Stay&amp;Tobe</strain>
    </source>
</reference>
<proteinExistence type="predicted"/>
<comment type="caution">
    <text evidence="1">The sequence shown here is derived from an EMBL/GenBank/DDBJ whole genome shotgun (WGS) entry which is preliminary data.</text>
</comment>
<accession>A0AAD8ENH4</accession>
<organism evidence="1 2">
    <name type="scientific">Diploptera punctata</name>
    <name type="common">Pacific beetle cockroach</name>
    <dbReference type="NCBI Taxonomy" id="6984"/>
    <lineage>
        <taxon>Eukaryota</taxon>
        <taxon>Metazoa</taxon>
        <taxon>Ecdysozoa</taxon>
        <taxon>Arthropoda</taxon>
        <taxon>Hexapoda</taxon>
        <taxon>Insecta</taxon>
        <taxon>Pterygota</taxon>
        <taxon>Neoptera</taxon>
        <taxon>Polyneoptera</taxon>
        <taxon>Dictyoptera</taxon>
        <taxon>Blattodea</taxon>
        <taxon>Blaberoidea</taxon>
        <taxon>Blaberidae</taxon>
        <taxon>Diplopterinae</taxon>
        <taxon>Diploptera</taxon>
    </lineage>
</organism>
<sequence>FLPSLSLPLPLCWLFLVLKNPRASRREDFSLPMVIQVMVAMVVMDTDLTLMLDTEDWAMVDIMATPTLDILDTPDILTIKKPRCSLFNATSTFLAFFKYKFVCHYVKTEF</sequence>
<protein>
    <submittedName>
        <fullName evidence="1">Uncharacterized protein</fullName>
    </submittedName>
</protein>
<dbReference type="AlphaFoldDB" id="A0AAD8ENH4"/>
<dbReference type="Proteomes" id="UP001233999">
    <property type="component" value="Unassembled WGS sequence"/>
</dbReference>
<name>A0AAD8ENH4_DIPPU</name>
<evidence type="ECO:0000313" key="1">
    <source>
        <dbReference type="EMBL" id="KAJ9596683.1"/>
    </source>
</evidence>
<feature type="non-terminal residue" evidence="1">
    <location>
        <position position="1"/>
    </location>
</feature>
<keyword evidence="2" id="KW-1185">Reference proteome</keyword>
<gene>
    <name evidence="1" type="ORF">L9F63_012287</name>
</gene>
<dbReference type="EMBL" id="JASPKZ010001974">
    <property type="protein sequence ID" value="KAJ9596683.1"/>
    <property type="molecule type" value="Genomic_DNA"/>
</dbReference>
<reference evidence="1" key="2">
    <citation type="submission" date="2023-05" db="EMBL/GenBank/DDBJ databases">
        <authorList>
            <person name="Fouks B."/>
        </authorList>
    </citation>
    <scope>NUCLEOTIDE SEQUENCE</scope>
    <source>
        <strain evidence="1">Stay&amp;Tobe</strain>
        <tissue evidence="1">Testes</tissue>
    </source>
</reference>